<dbReference type="InterPro" id="IPR036065">
    <property type="entry name" value="BolA-like_sf"/>
</dbReference>
<dbReference type="Gene3D" id="3.30.300.90">
    <property type="entry name" value="BolA-like"/>
    <property type="match status" value="1"/>
</dbReference>
<dbReference type="PANTHER" id="PTHR46230">
    <property type="match status" value="1"/>
</dbReference>
<protein>
    <recommendedName>
        <fullName evidence="4">BolA family transcriptional regulator</fullName>
    </recommendedName>
</protein>
<proteinExistence type="inferred from homology"/>
<dbReference type="Proteomes" id="UP000063308">
    <property type="component" value="Chromosome"/>
</dbReference>
<dbReference type="Pfam" id="PF01722">
    <property type="entry name" value="BolA"/>
    <property type="match status" value="1"/>
</dbReference>
<evidence type="ECO:0000313" key="3">
    <source>
        <dbReference type="Proteomes" id="UP000063308"/>
    </source>
</evidence>
<sequence length="42" mass="4385">MSQAFKGKSRVDRHRMINAALAAELSGSVHALAIHAQAPGEG</sequence>
<evidence type="ECO:0000256" key="1">
    <source>
        <dbReference type="RuleBase" id="RU003860"/>
    </source>
</evidence>
<accession>A0A0E4FVS0</accession>
<dbReference type="SUPFAM" id="SSF82657">
    <property type="entry name" value="BolA-like"/>
    <property type="match status" value="1"/>
</dbReference>
<organism evidence="2 3">
    <name type="scientific">Bradyrhizobium diazoefficiens</name>
    <dbReference type="NCBI Taxonomy" id="1355477"/>
    <lineage>
        <taxon>Bacteria</taxon>
        <taxon>Pseudomonadati</taxon>
        <taxon>Pseudomonadota</taxon>
        <taxon>Alphaproteobacteria</taxon>
        <taxon>Hyphomicrobiales</taxon>
        <taxon>Nitrobacteraceae</taxon>
        <taxon>Bradyrhizobium</taxon>
    </lineage>
</organism>
<dbReference type="AlphaFoldDB" id="A0A0E4FVS0"/>
<dbReference type="GO" id="GO:0016226">
    <property type="term" value="P:iron-sulfur cluster assembly"/>
    <property type="evidence" value="ECO:0007669"/>
    <property type="project" value="TreeGrafter"/>
</dbReference>
<dbReference type="PANTHER" id="PTHR46230:SF7">
    <property type="entry name" value="BOLA-LIKE PROTEIN 1"/>
    <property type="match status" value="1"/>
</dbReference>
<evidence type="ECO:0000313" key="2">
    <source>
        <dbReference type="EMBL" id="BAR57522.1"/>
    </source>
</evidence>
<reference evidence="2 3" key="1">
    <citation type="submission" date="2014-11" db="EMBL/GenBank/DDBJ databases">
        <title>Symbiosis island explosion on the genome of extra-slow-growing strains of soybean bradyrhizobia with massive insertion sequences.</title>
        <authorList>
            <person name="Iida T."/>
            <person name="Minamisawa K."/>
        </authorList>
    </citation>
    <scope>NUCLEOTIDE SEQUENCE [LARGE SCALE GENOMIC DNA]</scope>
    <source>
        <strain evidence="2 3">NK6</strain>
    </source>
</reference>
<dbReference type="InterPro" id="IPR002634">
    <property type="entry name" value="BolA"/>
</dbReference>
<evidence type="ECO:0008006" key="4">
    <source>
        <dbReference type="Google" id="ProtNLM"/>
    </source>
</evidence>
<dbReference type="PIRSF" id="PIRSF003113">
    <property type="entry name" value="BolA"/>
    <property type="match status" value="1"/>
</dbReference>
<gene>
    <name evidence="2" type="ORF">NK6_4354</name>
</gene>
<name>A0A0E4FVS0_9BRAD</name>
<comment type="similarity">
    <text evidence="1">Belongs to the BolA/IbaG family.</text>
</comment>
<dbReference type="EMBL" id="AP014685">
    <property type="protein sequence ID" value="BAR57522.1"/>
    <property type="molecule type" value="Genomic_DNA"/>
</dbReference>